<evidence type="ECO:0000313" key="6">
    <source>
        <dbReference type="Proteomes" id="UP000001208"/>
    </source>
</evidence>
<keyword evidence="3" id="KW-0238">DNA-binding</keyword>
<dbReference type="CDD" id="cd16393">
    <property type="entry name" value="SPO0J_N"/>
    <property type="match status" value="1"/>
</dbReference>
<dbReference type="GO" id="GO:0005694">
    <property type="term" value="C:chromosome"/>
    <property type="evidence" value="ECO:0007669"/>
    <property type="project" value="TreeGrafter"/>
</dbReference>
<evidence type="ECO:0000256" key="3">
    <source>
        <dbReference type="ARBA" id="ARBA00023125"/>
    </source>
</evidence>
<dbReference type="KEGG" id="cts:Ctha_2650"/>
<dbReference type="InterPro" id="IPR003115">
    <property type="entry name" value="ParB_N"/>
</dbReference>
<evidence type="ECO:0000256" key="1">
    <source>
        <dbReference type="ARBA" id="ARBA00006295"/>
    </source>
</evidence>
<dbReference type="eggNOG" id="COG1475">
    <property type="taxonomic scope" value="Bacteria"/>
</dbReference>
<keyword evidence="6" id="KW-1185">Reference proteome</keyword>
<dbReference type="Pfam" id="PF23552">
    <property type="entry name" value="ParB_C"/>
    <property type="match status" value="1"/>
</dbReference>
<accession>B3QYM6</accession>
<name>B3QYM6_CHLT3</name>
<dbReference type="Pfam" id="PF17762">
    <property type="entry name" value="HTH_ParB"/>
    <property type="match status" value="1"/>
</dbReference>
<dbReference type="RefSeq" id="WP_012501181.1">
    <property type="nucleotide sequence ID" value="NC_011026.1"/>
</dbReference>
<dbReference type="Pfam" id="PF02195">
    <property type="entry name" value="ParB_N"/>
    <property type="match status" value="1"/>
</dbReference>
<dbReference type="Proteomes" id="UP000001208">
    <property type="component" value="Chromosome"/>
</dbReference>
<feature type="domain" description="ParB-like N-terminal" evidence="4">
    <location>
        <begin position="47"/>
        <end position="137"/>
    </location>
</feature>
<dbReference type="SMART" id="SM00470">
    <property type="entry name" value="ParB"/>
    <property type="match status" value="1"/>
</dbReference>
<protein>
    <submittedName>
        <fullName evidence="5">ParB-like partition protein</fullName>
    </submittedName>
</protein>
<proteinExistence type="inferred from homology"/>
<evidence type="ECO:0000313" key="5">
    <source>
        <dbReference type="EMBL" id="ACF15099.1"/>
    </source>
</evidence>
<dbReference type="Gene3D" id="1.10.10.2830">
    <property type="match status" value="1"/>
</dbReference>
<dbReference type="GO" id="GO:0045881">
    <property type="term" value="P:positive regulation of sporulation resulting in formation of a cellular spore"/>
    <property type="evidence" value="ECO:0007669"/>
    <property type="project" value="TreeGrafter"/>
</dbReference>
<dbReference type="Gene3D" id="3.90.1530.10">
    <property type="entry name" value="Conserved hypothetical protein from pyrococcus furiosus pfu- 392566-001, ParB domain"/>
    <property type="match status" value="1"/>
</dbReference>
<keyword evidence="2" id="KW-0159">Chromosome partition</keyword>
<dbReference type="SUPFAM" id="SSF110849">
    <property type="entry name" value="ParB/Sulfiredoxin"/>
    <property type="match status" value="1"/>
</dbReference>
<organism evidence="5 6">
    <name type="scientific">Chloroherpeton thalassium (strain ATCC 35110 / GB-78)</name>
    <dbReference type="NCBI Taxonomy" id="517418"/>
    <lineage>
        <taxon>Bacteria</taxon>
        <taxon>Pseudomonadati</taxon>
        <taxon>Chlorobiota</taxon>
        <taxon>Chlorobiia</taxon>
        <taxon>Chlorobiales</taxon>
        <taxon>Chloroherpetonaceae</taxon>
        <taxon>Chloroherpeton</taxon>
    </lineage>
</organism>
<dbReference type="GO" id="GO:0003677">
    <property type="term" value="F:DNA binding"/>
    <property type="evidence" value="ECO:0007669"/>
    <property type="project" value="UniProtKB-KW"/>
</dbReference>
<dbReference type="HOGENOM" id="CLU_023853_0_0_10"/>
<dbReference type="FunFam" id="1.10.10.2830:FF:000001">
    <property type="entry name" value="Chromosome partitioning protein ParB"/>
    <property type="match status" value="1"/>
</dbReference>
<dbReference type="InterPro" id="IPR041468">
    <property type="entry name" value="HTH_ParB/Spo0J"/>
</dbReference>
<gene>
    <name evidence="5" type="ordered locus">Ctha_2650</name>
</gene>
<dbReference type="InterPro" id="IPR036086">
    <property type="entry name" value="ParB/Sulfiredoxin_sf"/>
</dbReference>
<dbReference type="STRING" id="517418.Ctha_2650"/>
<dbReference type="InterPro" id="IPR057240">
    <property type="entry name" value="ParB_dimer_C"/>
</dbReference>
<dbReference type="PANTHER" id="PTHR33375:SF1">
    <property type="entry name" value="CHROMOSOME-PARTITIONING PROTEIN PARB-RELATED"/>
    <property type="match status" value="1"/>
</dbReference>
<evidence type="ECO:0000256" key="2">
    <source>
        <dbReference type="ARBA" id="ARBA00022829"/>
    </source>
</evidence>
<evidence type="ECO:0000259" key="4">
    <source>
        <dbReference type="SMART" id="SM00470"/>
    </source>
</evidence>
<dbReference type="OrthoDB" id="9802051at2"/>
<dbReference type="PANTHER" id="PTHR33375">
    <property type="entry name" value="CHROMOSOME-PARTITIONING PROTEIN PARB-RELATED"/>
    <property type="match status" value="1"/>
</dbReference>
<comment type="similarity">
    <text evidence="1">Belongs to the ParB family.</text>
</comment>
<sequence length="311" mass="35599">MAKVALGKGLRALISDESIHIINKRQDENGEHIKYRDTKSGRLGSIGNVPLHKIEPNPYQPREEFDRSALEELKQSIIEKGIIQPITIRVHGEKYQLISGERRLRAAKEAGFTEIPAYVLDIKTDEEMLELALIENIQREKLNPIEVATGFQRLIQECSLTQEQVSQRVGKDRSTVTNFLRLLKLPEEIQTSLRKNEISMGHARALITLESLEAQLEIWQLILKHNLSVRKVEALVSRFGKEKAADETETAEEERARQRNVDELNLESLLREKFATKVKLQHNKKGHGQIVIEYYSLDDLDRIVETINSIG</sequence>
<dbReference type="InterPro" id="IPR004437">
    <property type="entry name" value="ParB/RepB/Spo0J"/>
</dbReference>
<dbReference type="AlphaFoldDB" id="B3QYM6"/>
<dbReference type="EMBL" id="CP001100">
    <property type="protein sequence ID" value="ACF15099.1"/>
    <property type="molecule type" value="Genomic_DNA"/>
</dbReference>
<dbReference type="InterPro" id="IPR050336">
    <property type="entry name" value="Chromosome_partition/occlusion"/>
</dbReference>
<reference evidence="5 6" key="1">
    <citation type="submission" date="2008-06" db="EMBL/GenBank/DDBJ databases">
        <title>Complete sequence of Chloroherpeton thalassium ATCC 35110.</title>
        <authorList>
            <consortium name="US DOE Joint Genome Institute"/>
            <person name="Lucas S."/>
            <person name="Copeland A."/>
            <person name="Lapidus A."/>
            <person name="Glavina del Rio T."/>
            <person name="Dalin E."/>
            <person name="Tice H."/>
            <person name="Bruce D."/>
            <person name="Goodwin L."/>
            <person name="Pitluck S."/>
            <person name="Schmutz J."/>
            <person name="Larimer F."/>
            <person name="Land M."/>
            <person name="Hauser L."/>
            <person name="Kyrpides N."/>
            <person name="Mikhailova N."/>
            <person name="Liu Z."/>
            <person name="Li T."/>
            <person name="Zhao F."/>
            <person name="Overmann J."/>
            <person name="Bryant D.A."/>
            <person name="Richardson P."/>
        </authorList>
    </citation>
    <scope>NUCLEOTIDE SEQUENCE [LARGE SCALE GENOMIC DNA]</scope>
    <source>
        <strain evidence="6">ATCC 35110 / GB-78</strain>
    </source>
</reference>
<dbReference type="SUPFAM" id="SSF109709">
    <property type="entry name" value="KorB DNA-binding domain-like"/>
    <property type="match status" value="1"/>
</dbReference>
<dbReference type="NCBIfam" id="TIGR00180">
    <property type="entry name" value="parB_part"/>
    <property type="match status" value="1"/>
</dbReference>
<dbReference type="GO" id="GO:0007059">
    <property type="term" value="P:chromosome segregation"/>
    <property type="evidence" value="ECO:0007669"/>
    <property type="project" value="UniProtKB-KW"/>
</dbReference>